<evidence type="ECO:0000256" key="2">
    <source>
        <dbReference type="ARBA" id="ARBA00022917"/>
    </source>
</evidence>
<dbReference type="AlphaFoldDB" id="X1LUG6"/>
<dbReference type="InterPro" id="IPR036477">
    <property type="entry name" value="Formyl_transf_N_sf"/>
</dbReference>
<dbReference type="SUPFAM" id="SSF53328">
    <property type="entry name" value="Formyltransferase"/>
    <property type="match status" value="1"/>
</dbReference>
<dbReference type="InterPro" id="IPR005793">
    <property type="entry name" value="Formyl_trans_C"/>
</dbReference>
<dbReference type="Gene3D" id="3.40.50.12230">
    <property type="match status" value="1"/>
</dbReference>
<organism evidence="4">
    <name type="scientific">marine sediment metagenome</name>
    <dbReference type="NCBI Taxonomy" id="412755"/>
    <lineage>
        <taxon>unclassified sequences</taxon>
        <taxon>metagenomes</taxon>
        <taxon>ecological metagenomes</taxon>
    </lineage>
</organism>
<dbReference type="GO" id="GO:0005739">
    <property type="term" value="C:mitochondrion"/>
    <property type="evidence" value="ECO:0007669"/>
    <property type="project" value="TreeGrafter"/>
</dbReference>
<gene>
    <name evidence="4" type="ORF">S06H3_12180</name>
</gene>
<dbReference type="PANTHER" id="PTHR11138:SF5">
    <property type="entry name" value="METHIONYL-TRNA FORMYLTRANSFERASE, MITOCHONDRIAL"/>
    <property type="match status" value="1"/>
</dbReference>
<accession>X1LUG6</accession>
<dbReference type="SUPFAM" id="SSF50486">
    <property type="entry name" value="FMT C-terminal domain-like"/>
    <property type="match status" value="1"/>
</dbReference>
<keyword evidence="1" id="KW-0808">Transferase</keyword>
<dbReference type="GO" id="GO:0004479">
    <property type="term" value="F:methionyl-tRNA formyltransferase activity"/>
    <property type="evidence" value="ECO:0007669"/>
    <property type="project" value="TreeGrafter"/>
</dbReference>
<dbReference type="PANTHER" id="PTHR11138">
    <property type="entry name" value="METHIONYL-TRNA FORMYLTRANSFERASE"/>
    <property type="match status" value="1"/>
</dbReference>
<feature type="domain" description="Formyl transferase C-terminal" evidence="3">
    <location>
        <begin position="65"/>
        <end position="160"/>
    </location>
</feature>
<dbReference type="CDD" id="cd08704">
    <property type="entry name" value="Met_tRNA_FMT_C"/>
    <property type="match status" value="1"/>
</dbReference>
<reference evidence="4" key="1">
    <citation type="journal article" date="2014" name="Front. Microbiol.">
        <title>High frequency of phylogenetically diverse reductive dehalogenase-homologous genes in deep subseafloor sedimentary metagenomes.</title>
        <authorList>
            <person name="Kawai M."/>
            <person name="Futagami T."/>
            <person name="Toyoda A."/>
            <person name="Takaki Y."/>
            <person name="Nishi S."/>
            <person name="Hori S."/>
            <person name="Arai W."/>
            <person name="Tsubouchi T."/>
            <person name="Morono Y."/>
            <person name="Uchiyama I."/>
            <person name="Ito T."/>
            <person name="Fujiyama A."/>
            <person name="Inagaki F."/>
            <person name="Takami H."/>
        </authorList>
    </citation>
    <scope>NUCLEOTIDE SEQUENCE</scope>
    <source>
        <strain evidence="4">Expedition CK06-06</strain>
    </source>
</reference>
<dbReference type="Pfam" id="PF02911">
    <property type="entry name" value="Formyl_trans_C"/>
    <property type="match status" value="1"/>
</dbReference>
<protein>
    <recommendedName>
        <fullName evidence="3">Formyl transferase C-terminal domain-containing protein</fullName>
    </recommendedName>
</protein>
<keyword evidence="2" id="KW-0648">Protein biosynthesis</keyword>
<dbReference type="InterPro" id="IPR044135">
    <property type="entry name" value="Met-tRNA-FMT_C"/>
</dbReference>
<sequence length="168" mass="19068">DEIIDHGDMIIQRELTIEPDDTYGSLLLKLSTLGTEIIGDVIRSIELDNYKIIKQNERQKTYAPKIKKEETIINWQESTEKIFNLIRALSPKPGVITTFRNKELKIIAATPGDRKVRPGVIHIEKKNLYIGTSDGSIILKKIRPENRSIISGLDFINGFRIKEGEVIG</sequence>
<proteinExistence type="predicted"/>
<evidence type="ECO:0000313" key="4">
    <source>
        <dbReference type="EMBL" id="GAI06035.1"/>
    </source>
</evidence>
<dbReference type="InterPro" id="IPR011034">
    <property type="entry name" value="Formyl_transferase-like_C_sf"/>
</dbReference>
<dbReference type="EMBL" id="BARV01005973">
    <property type="protein sequence ID" value="GAI06035.1"/>
    <property type="molecule type" value="Genomic_DNA"/>
</dbReference>
<evidence type="ECO:0000256" key="1">
    <source>
        <dbReference type="ARBA" id="ARBA00022679"/>
    </source>
</evidence>
<evidence type="ECO:0000259" key="3">
    <source>
        <dbReference type="Pfam" id="PF02911"/>
    </source>
</evidence>
<feature type="non-terminal residue" evidence="4">
    <location>
        <position position="1"/>
    </location>
</feature>
<name>X1LUG6_9ZZZZ</name>
<comment type="caution">
    <text evidence="4">The sequence shown here is derived from an EMBL/GenBank/DDBJ whole genome shotgun (WGS) entry which is preliminary data.</text>
</comment>